<dbReference type="Pfam" id="PF00392">
    <property type="entry name" value="GntR"/>
    <property type="match status" value="1"/>
</dbReference>
<organism evidence="6 7">
    <name type="scientific">Collinsella intestinalis</name>
    <dbReference type="NCBI Taxonomy" id="147207"/>
    <lineage>
        <taxon>Bacteria</taxon>
        <taxon>Bacillati</taxon>
        <taxon>Actinomycetota</taxon>
        <taxon>Coriobacteriia</taxon>
        <taxon>Coriobacteriales</taxon>
        <taxon>Coriobacteriaceae</taxon>
        <taxon>Collinsella</taxon>
    </lineage>
</organism>
<reference evidence="6 7" key="1">
    <citation type="submission" date="2018-08" db="EMBL/GenBank/DDBJ databases">
        <title>A genome reference for cultivated species of the human gut microbiota.</title>
        <authorList>
            <person name="Zou Y."/>
            <person name="Xue W."/>
            <person name="Luo G."/>
        </authorList>
    </citation>
    <scope>NUCLEOTIDE SEQUENCE [LARGE SCALE GENOMIC DNA]</scope>
    <source>
        <strain evidence="6 7">AM30-5LB</strain>
    </source>
</reference>
<dbReference type="InterPro" id="IPR000524">
    <property type="entry name" value="Tscrpt_reg_HTH_GntR"/>
</dbReference>
<sequence length="252" mass="27857">MASNNDARPDLLYSQVENDLRQQIISGDLGVGEKIPTELELCERYSVSRITIRRAVQNLVDEGLIYRLRGKGSFVSVPKRVIRKGSPNNFGYHAFSDIGGKNHRRVLERSSLEATPALANALDIKVGDTVLMAKRLVFEDSIPIALDSVYVSESSFPSFLDDLSEDMSLYGLLSENYGIQLGVEELVIDVSTAREDEAKLLSCIIGSPIYVLSKITKDSEGNPLHYSKSLLRGDRASFRFVISPEGKIVTEA</sequence>
<dbReference type="InterPro" id="IPR036390">
    <property type="entry name" value="WH_DNA-bd_sf"/>
</dbReference>
<gene>
    <name evidence="6" type="ORF">DW787_04480</name>
    <name evidence="5" type="ORF">KHY67_06060</name>
</gene>
<dbReference type="SMART" id="SM00345">
    <property type="entry name" value="HTH_GNTR"/>
    <property type="match status" value="1"/>
</dbReference>
<keyword evidence="3" id="KW-0804">Transcription</keyword>
<dbReference type="Gene3D" id="1.10.10.10">
    <property type="entry name" value="Winged helix-like DNA-binding domain superfamily/Winged helix DNA-binding domain"/>
    <property type="match status" value="1"/>
</dbReference>
<evidence type="ECO:0000259" key="4">
    <source>
        <dbReference type="PROSITE" id="PS50949"/>
    </source>
</evidence>
<name>A0A414FYU6_9ACTN</name>
<evidence type="ECO:0000313" key="7">
    <source>
        <dbReference type="Proteomes" id="UP000286050"/>
    </source>
</evidence>
<dbReference type="PANTHER" id="PTHR44846:SF1">
    <property type="entry name" value="MANNOSYL-D-GLYCERATE TRANSPORT_METABOLISM SYSTEM REPRESSOR MNGR-RELATED"/>
    <property type="match status" value="1"/>
</dbReference>
<dbReference type="RefSeq" id="WP_118271779.1">
    <property type="nucleotide sequence ID" value="NZ_QSJI01000002.1"/>
</dbReference>
<dbReference type="FunFam" id="1.10.10.10:FF:000079">
    <property type="entry name" value="GntR family transcriptional regulator"/>
    <property type="match status" value="1"/>
</dbReference>
<dbReference type="Pfam" id="PF07702">
    <property type="entry name" value="UTRA"/>
    <property type="match status" value="1"/>
</dbReference>
<evidence type="ECO:0000313" key="6">
    <source>
        <dbReference type="EMBL" id="RHD56785.1"/>
    </source>
</evidence>
<evidence type="ECO:0000313" key="5">
    <source>
        <dbReference type="EMBL" id="MBS5147249.1"/>
    </source>
</evidence>
<dbReference type="Proteomes" id="UP000738879">
    <property type="component" value="Unassembled WGS sequence"/>
</dbReference>
<dbReference type="InterPro" id="IPR036388">
    <property type="entry name" value="WH-like_DNA-bd_sf"/>
</dbReference>
<dbReference type="GO" id="GO:0003700">
    <property type="term" value="F:DNA-binding transcription factor activity"/>
    <property type="evidence" value="ECO:0007669"/>
    <property type="project" value="InterPro"/>
</dbReference>
<feature type="domain" description="HTH gntR-type" evidence="4">
    <location>
        <begin position="10"/>
        <end position="78"/>
    </location>
</feature>
<dbReference type="CDD" id="cd07377">
    <property type="entry name" value="WHTH_GntR"/>
    <property type="match status" value="1"/>
</dbReference>
<dbReference type="SUPFAM" id="SSF64288">
    <property type="entry name" value="Chorismate lyase-like"/>
    <property type="match status" value="1"/>
</dbReference>
<dbReference type="InterPro" id="IPR011663">
    <property type="entry name" value="UTRA"/>
</dbReference>
<dbReference type="AlphaFoldDB" id="A0A414FYU6"/>
<reference evidence="5" key="2">
    <citation type="submission" date="2021-02" db="EMBL/GenBank/DDBJ databases">
        <title>Infant gut strain persistence is associated with maternal origin, phylogeny, and functional potential including surface adhesion and iron acquisition.</title>
        <authorList>
            <person name="Lou Y.C."/>
        </authorList>
    </citation>
    <scope>NUCLEOTIDE SEQUENCE</scope>
    <source>
        <strain evidence="5">L3_128_245G1_dasL3_128_245G1_concoct_49</strain>
    </source>
</reference>
<dbReference type="PANTHER" id="PTHR44846">
    <property type="entry name" value="MANNOSYL-D-GLYCERATE TRANSPORT/METABOLISM SYSTEM REPRESSOR MNGR-RELATED"/>
    <property type="match status" value="1"/>
</dbReference>
<proteinExistence type="predicted"/>
<accession>A0A414FYU6</accession>
<evidence type="ECO:0000256" key="3">
    <source>
        <dbReference type="ARBA" id="ARBA00023163"/>
    </source>
</evidence>
<keyword evidence="1" id="KW-0805">Transcription regulation</keyword>
<dbReference type="PRINTS" id="PR00035">
    <property type="entry name" value="HTHGNTR"/>
</dbReference>
<dbReference type="Gene3D" id="3.40.1410.10">
    <property type="entry name" value="Chorismate lyase-like"/>
    <property type="match status" value="1"/>
</dbReference>
<dbReference type="PROSITE" id="PS50949">
    <property type="entry name" value="HTH_GNTR"/>
    <property type="match status" value="1"/>
</dbReference>
<evidence type="ECO:0000256" key="1">
    <source>
        <dbReference type="ARBA" id="ARBA00023015"/>
    </source>
</evidence>
<dbReference type="InterPro" id="IPR050679">
    <property type="entry name" value="Bact_HTH_transcr_reg"/>
</dbReference>
<comment type="caution">
    <text evidence="6">The sequence shown here is derived from an EMBL/GenBank/DDBJ whole genome shotgun (WGS) entry which is preliminary data.</text>
</comment>
<dbReference type="GO" id="GO:0003677">
    <property type="term" value="F:DNA binding"/>
    <property type="evidence" value="ECO:0007669"/>
    <property type="project" value="UniProtKB-KW"/>
</dbReference>
<dbReference type="InterPro" id="IPR028978">
    <property type="entry name" value="Chorismate_lyase_/UTRA_dom_sf"/>
</dbReference>
<dbReference type="Proteomes" id="UP000286050">
    <property type="component" value="Unassembled WGS sequence"/>
</dbReference>
<dbReference type="GO" id="GO:0045892">
    <property type="term" value="P:negative regulation of DNA-templated transcription"/>
    <property type="evidence" value="ECO:0007669"/>
    <property type="project" value="TreeGrafter"/>
</dbReference>
<keyword evidence="2" id="KW-0238">DNA-binding</keyword>
<dbReference type="EMBL" id="QSJI01000002">
    <property type="protein sequence ID" value="RHD56785.1"/>
    <property type="molecule type" value="Genomic_DNA"/>
</dbReference>
<dbReference type="SMART" id="SM00866">
    <property type="entry name" value="UTRA"/>
    <property type="match status" value="1"/>
</dbReference>
<dbReference type="EMBL" id="JAGZJA010000008">
    <property type="protein sequence ID" value="MBS5147249.1"/>
    <property type="molecule type" value="Genomic_DNA"/>
</dbReference>
<evidence type="ECO:0000256" key="2">
    <source>
        <dbReference type="ARBA" id="ARBA00023125"/>
    </source>
</evidence>
<protein>
    <submittedName>
        <fullName evidence="6">GntR family transcriptional regulator</fullName>
    </submittedName>
</protein>
<dbReference type="SUPFAM" id="SSF46785">
    <property type="entry name" value="Winged helix' DNA-binding domain"/>
    <property type="match status" value="1"/>
</dbReference>